<evidence type="ECO:0000313" key="12">
    <source>
        <dbReference type="EMBL" id="KAI5074494.1"/>
    </source>
</evidence>
<dbReference type="Gene3D" id="3.40.190.80">
    <property type="match status" value="1"/>
</dbReference>
<dbReference type="PANTHER" id="PTHR43200">
    <property type="entry name" value="PHOSPHATASE"/>
    <property type="match status" value="1"/>
</dbReference>
<organism evidence="12 13">
    <name type="scientific">Adiantum capillus-veneris</name>
    <name type="common">Maidenhair fern</name>
    <dbReference type="NCBI Taxonomy" id="13818"/>
    <lineage>
        <taxon>Eukaryota</taxon>
        <taxon>Viridiplantae</taxon>
        <taxon>Streptophyta</taxon>
        <taxon>Embryophyta</taxon>
        <taxon>Tracheophyta</taxon>
        <taxon>Polypodiopsida</taxon>
        <taxon>Polypodiidae</taxon>
        <taxon>Polypodiales</taxon>
        <taxon>Pteridineae</taxon>
        <taxon>Pteridaceae</taxon>
        <taxon>Vittarioideae</taxon>
        <taxon>Adiantum</taxon>
    </lineage>
</organism>
<evidence type="ECO:0000256" key="9">
    <source>
        <dbReference type="ARBA" id="ARBA00044484"/>
    </source>
</evidence>
<name>A0A9D4UUX9_ADICA</name>
<keyword evidence="5 11" id="KW-0378">Hydrolase</keyword>
<dbReference type="EC" id="3.1.3.7" evidence="3 11"/>
<dbReference type="GO" id="GO:0046854">
    <property type="term" value="P:phosphatidylinositol phosphate biosynthetic process"/>
    <property type="evidence" value="ECO:0007669"/>
    <property type="project" value="InterPro"/>
</dbReference>
<dbReference type="GO" id="GO:0000103">
    <property type="term" value="P:sulfate assimilation"/>
    <property type="evidence" value="ECO:0007669"/>
    <property type="project" value="TreeGrafter"/>
</dbReference>
<comment type="catalytic activity">
    <reaction evidence="7">
        <text>adenosine 2',5'-bisphosphate + H2O = AMP + phosphate</text>
        <dbReference type="Rhea" id="RHEA:77643"/>
        <dbReference type="ChEBI" id="CHEBI:15377"/>
        <dbReference type="ChEBI" id="CHEBI:43474"/>
        <dbReference type="ChEBI" id="CHEBI:194156"/>
        <dbReference type="ChEBI" id="CHEBI:456215"/>
        <dbReference type="EC" id="3.1.3.7"/>
    </reaction>
    <physiologicalReaction direction="left-to-right" evidence="7">
        <dbReference type="Rhea" id="RHEA:77644"/>
    </physiologicalReaction>
</comment>
<evidence type="ECO:0000256" key="4">
    <source>
        <dbReference type="ARBA" id="ARBA00022723"/>
    </source>
</evidence>
<dbReference type="InterPro" id="IPR051090">
    <property type="entry name" value="Inositol_monoP_superfamily"/>
</dbReference>
<comment type="caution">
    <text evidence="12">The sequence shown here is derived from an EMBL/GenBank/DDBJ whole genome shotgun (WGS) entry which is preliminary data.</text>
</comment>
<dbReference type="PROSITE" id="PS00630">
    <property type="entry name" value="IMP_2"/>
    <property type="match status" value="1"/>
</dbReference>
<sequence>MDSIVASSRLTRVAAQIGFGGRIFCSSSLRNSFLTYAEPTMALSTYEHELHLAVRAARLAARLCQTVQKKLLAKETQSKADQSPVTVADYGSQALISWALQRECGSETFSMVAEEDADDLRGKDGLEMLLRITDLVNEAIIAEGVQNAPKLSKENVLEAVDKGRSQGGPVGRHWVLDPIDGTKGFVRGDQYAVALALLDEGDVVLGVLACPNLPLKGVSAQSSSGIPVGCLFSARKGAGTMLQSLDDSFVPQKVHVSDVDDPAHANFCESFEAAHSRQSLTERIAKIMGVKAPPVRIDSQAKYGAMARGDAAIYMRFPHVGYREKIWDHAAGCIVIQEAGGVVCDAAGNRLDFSKGRYLDVEHGIMATNPKLMPTFLASVQAALEAENRVS</sequence>
<keyword evidence="4 10" id="KW-0479">Metal-binding</keyword>
<keyword evidence="13" id="KW-1185">Reference proteome</keyword>
<evidence type="ECO:0000313" key="13">
    <source>
        <dbReference type="Proteomes" id="UP000886520"/>
    </source>
</evidence>
<dbReference type="GO" id="GO:0008441">
    <property type="term" value="F:3'(2'),5'-bisphosphate nucleotidase activity"/>
    <property type="evidence" value="ECO:0007669"/>
    <property type="project" value="UniProtKB-UniRule"/>
</dbReference>
<evidence type="ECO:0000256" key="5">
    <source>
        <dbReference type="ARBA" id="ARBA00022801"/>
    </source>
</evidence>
<evidence type="ECO:0000256" key="6">
    <source>
        <dbReference type="ARBA" id="ARBA00022842"/>
    </source>
</evidence>
<dbReference type="GO" id="GO:0043647">
    <property type="term" value="P:inositol phosphate metabolic process"/>
    <property type="evidence" value="ECO:0007669"/>
    <property type="project" value="UniProtKB-UniRule"/>
</dbReference>
<comment type="similarity">
    <text evidence="2 11">Belongs to the inositol monophosphatase superfamily.</text>
</comment>
<dbReference type="EMBL" id="JABFUD020000010">
    <property type="protein sequence ID" value="KAI5074494.1"/>
    <property type="molecule type" value="Genomic_DNA"/>
</dbReference>
<dbReference type="Pfam" id="PF00459">
    <property type="entry name" value="Inositol_P"/>
    <property type="match status" value="1"/>
</dbReference>
<proteinExistence type="inferred from homology"/>
<dbReference type="FunFam" id="3.30.540.10:FF:000016">
    <property type="entry name" value="SAL1 phosphatase"/>
    <property type="match status" value="1"/>
</dbReference>
<comment type="cofactor">
    <cofactor evidence="1 10 11">
        <name>Mg(2+)</name>
        <dbReference type="ChEBI" id="CHEBI:18420"/>
    </cofactor>
</comment>
<reference evidence="12" key="1">
    <citation type="submission" date="2021-01" db="EMBL/GenBank/DDBJ databases">
        <title>Adiantum capillus-veneris genome.</title>
        <authorList>
            <person name="Fang Y."/>
            <person name="Liao Q."/>
        </authorList>
    </citation>
    <scope>NUCLEOTIDE SEQUENCE</scope>
    <source>
        <strain evidence="12">H3</strain>
        <tissue evidence="12">Leaf</tissue>
    </source>
</reference>
<evidence type="ECO:0000256" key="1">
    <source>
        <dbReference type="ARBA" id="ARBA00001946"/>
    </source>
</evidence>
<feature type="binding site" evidence="10">
    <location>
        <position position="180"/>
    </location>
    <ligand>
        <name>Mg(2+)</name>
        <dbReference type="ChEBI" id="CHEBI:18420"/>
        <label>1</label>
        <note>catalytic</note>
    </ligand>
</feature>
<feature type="binding site" evidence="10">
    <location>
        <position position="177"/>
    </location>
    <ligand>
        <name>Mg(2+)</name>
        <dbReference type="ChEBI" id="CHEBI:18420"/>
        <label>1</label>
        <note>catalytic</note>
    </ligand>
</feature>
<dbReference type="InterPro" id="IPR000760">
    <property type="entry name" value="Inositol_monophosphatase-like"/>
</dbReference>
<dbReference type="InterPro" id="IPR006239">
    <property type="entry name" value="DPNP"/>
</dbReference>
<dbReference type="GO" id="GO:0046872">
    <property type="term" value="F:metal ion binding"/>
    <property type="evidence" value="ECO:0007669"/>
    <property type="project" value="UniProtKB-UniRule"/>
</dbReference>
<evidence type="ECO:0000256" key="7">
    <source>
        <dbReference type="ARBA" id="ARBA00044466"/>
    </source>
</evidence>
<comment type="function">
    <text evidence="11">Converts adenosine 3'-phosphate 5'-phosphosulfate (PAPS) to adenosine 5'-phosphosulfate (APS) and 3'(2')-phosphoadenosine 5'-phosphate (PAP) to AMP.</text>
</comment>
<comment type="catalytic activity">
    <reaction evidence="8">
        <text>adenosine 3',5'-bisphosphate + H2O = AMP + phosphate</text>
        <dbReference type="Rhea" id="RHEA:10040"/>
        <dbReference type="ChEBI" id="CHEBI:15377"/>
        <dbReference type="ChEBI" id="CHEBI:43474"/>
        <dbReference type="ChEBI" id="CHEBI:58343"/>
        <dbReference type="ChEBI" id="CHEBI:456215"/>
        <dbReference type="EC" id="3.1.3.7"/>
    </reaction>
    <physiologicalReaction direction="left-to-right" evidence="8">
        <dbReference type="Rhea" id="RHEA:10041"/>
    </physiologicalReaction>
</comment>
<dbReference type="AlphaFoldDB" id="A0A9D4UUX9"/>
<evidence type="ECO:0000256" key="2">
    <source>
        <dbReference type="ARBA" id="ARBA00009759"/>
    </source>
</evidence>
<dbReference type="SUPFAM" id="SSF56655">
    <property type="entry name" value="Carbohydrate phosphatase"/>
    <property type="match status" value="1"/>
</dbReference>
<accession>A0A9D4UUX9</accession>
<keyword evidence="6 10" id="KW-0460">Magnesium</keyword>
<dbReference type="InterPro" id="IPR020550">
    <property type="entry name" value="Inositol_monophosphatase_CS"/>
</dbReference>
<dbReference type="PRINTS" id="PR00377">
    <property type="entry name" value="IMPHPHTASES"/>
</dbReference>
<comment type="catalytic activity">
    <reaction evidence="9">
        <text>3'-phosphoadenylyl sulfate + H2O = adenosine 5'-phosphosulfate + phosphate</text>
        <dbReference type="Rhea" id="RHEA:77639"/>
        <dbReference type="ChEBI" id="CHEBI:15377"/>
        <dbReference type="ChEBI" id="CHEBI:43474"/>
        <dbReference type="ChEBI" id="CHEBI:58243"/>
        <dbReference type="ChEBI" id="CHEBI:58339"/>
        <dbReference type="EC" id="3.1.3.7"/>
    </reaction>
    <physiologicalReaction direction="left-to-right" evidence="9">
        <dbReference type="Rhea" id="RHEA:77640"/>
    </physiologicalReaction>
</comment>
<dbReference type="InterPro" id="IPR020583">
    <property type="entry name" value="Inositol_monoP_metal-BS"/>
</dbReference>
<dbReference type="Proteomes" id="UP000886520">
    <property type="component" value="Chromosome 10"/>
</dbReference>
<evidence type="ECO:0000256" key="10">
    <source>
        <dbReference type="PIRSR" id="PIRSR600760-2"/>
    </source>
</evidence>
<evidence type="ECO:0000256" key="8">
    <source>
        <dbReference type="ARBA" id="ARBA00044479"/>
    </source>
</evidence>
<dbReference type="FunFam" id="3.40.190.80:FF:000003">
    <property type="entry name" value="PAP-specific phosphatase HAL2-like"/>
    <property type="match status" value="1"/>
</dbReference>
<dbReference type="Gene3D" id="3.30.540.10">
    <property type="entry name" value="Fructose-1,6-Bisphosphatase, subunit A, domain 1"/>
    <property type="match status" value="1"/>
</dbReference>
<dbReference type="NCBIfam" id="TIGR01330">
    <property type="entry name" value="bisphos_HAL2"/>
    <property type="match status" value="1"/>
</dbReference>
<dbReference type="PANTHER" id="PTHR43200:SF6">
    <property type="entry name" value="3'(2'),5'-BISPHOSPHATE NUCLEOTIDASE"/>
    <property type="match status" value="1"/>
</dbReference>
<dbReference type="PROSITE" id="PS00629">
    <property type="entry name" value="IMP_1"/>
    <property type="match status" value="1"/>
</dbReference>
<evidence type="ECO:0000256" key="3">
    <source>
        <dbReference type="ARBA" id="ARBA00012633"/>
    </source>
</evidence>
<feature type="binding site" evidence="10">
    <location>
        <position position="328"/>
    </location>
    <ligand>
        <name>Mg(2+)</name>
        <dbReference type="ChEBI" id="CHEBI:18420"/>
        <label>1</label>
        <note>catalytic</note>
    </ligand>
</feature>
<feature type="binding site" evidence="10">
    <location>
        <position position="179"/>
    </location>
    <ligand>
        <name>Mg(2+)</name>
        <dbReference type="ChEBI" id="CHEBI:18420"/>
        <label>1</label>
        <note>catalytic</note>
    </ligand>
</feature>
<dbReference type="OrthoDB" id="411145at2759"/>
<protein>
    <recommendedName>
        <fullName evidence="3 11">3'(2'),5'-bisphosphate nucleotidase</fullName>
        <ecNumber evidence="3 11">3.1.3.7</ecNumber>
    </recommendedName>
</protein>
<dbReference type="CDD" id="cd01517">
    <property type="entry name" value="PAP_phosphatase"/>
    <property type="match status" value="1"/>
</dbReference>
<gene>
    <name evidence="12" type="ORF">GOP47_0010455</name>
</gene>
<evidence type="ECO:0000256" key="11">
    <source>
        <dbReference type="RuleBase" id="RU368076"/>
    </source>
</evidence>
<feature type="binding site" evidence="10">
    <location>
        <position position="114"/>
    </location>
    <ligand>
        <name>Mg(2+)</name>
        <dbReference type="ChEBI" id="CHEBI:18420"/>
        <label>1</label>
        <note>catalytic</note>
    </ligand>
</feature>